<dbReference type="GO" id="GO:0048250">
    <property type="term" value="P:iron import into the mitochondrion"/>
    <property type="evidence" value="ECO:0007669"/>
    <property type="project" value="TreeGrafter"/>
</dbReference>
<dbReference type="Proteomes" id="UP000070544">
    <property type="component" value="Unassembled WGS sequence"/>
</dbReference>
<feature type="compositionally biased region" description="Low complexity" evidence="10">
    <location>
        <begin position="235"/>
        <end position="262"/>
    </location>
</feature>
<dbReference type="InterPro" id="IPR023395">
    <property type="entry name" value="MCP_dom_sf"/>
</dbReference>
<reference evidence="12 13" key="1">
    <citation type="journal article" date="2015" name="Genome Biol. Evol.">
        <title>Phylogenomic analyses indicate that early fungi evolved digesting cell walls of algal ancestors of land plants.</title>
        <authorList>
            <person name="Chang Y."/>
            <person name="Wang S."/>
            <person name="Sekimoto S."/>
            <person name="Aerts A.L."/>
            <person name="Choi C."/>
            <person name="Clum A."/>
            <person name="LaButti K.M."/>
            <person name="Lindquist E.A."/>
            <person name="Yee Ngan C."/>
            <person name="Ohm R.A."/>
            <person name="Salamov A.A."/>
            <person name="Grigoriev I.V."/>
            <person name="Spatafora J.W."/>
            <person name="Berbee M.L."/>
        </authorList>
    </citation>
    <scope>NUCLEOTIDE SEQUENCE [LARGE SCALE GENOMIC DNA]</scope>
    <source>
        <strain evidence="12 13">JEL478</strain>
    </source>
</reference>
<keyword evidence="7 8" id="KW-0472">Membrane</keyword>
<evidence type="ECO:0000313" key="13">
    <source>
        <dbReference type="Proteomes" id="UP000070544"/>
    </source>
</evidence>
<feature type="compositionally biased region" description="Low complexity" evidence="10">
    <location>
        <begin position="49"/>
        <end position="62"/>
    </location>
</feature>
<accession>A0A139AN70</accession>
<gene>
    <name evidence="12" type="ORF">M427DRAFT_53932</name>
</gene>
<sequence>MGADTPAADADYLPTMLGSAMAGMLARVPVHPIDTLKARIQVMAALAPSSTPSSAPTSTPSSTPTPTPTPTRTPKPTLPSVLIHTLRTEGPLALYRGFPFTFLGSAPASILYFTSYELSKDSLQAAFPSLPLPVTYFTAGIVAESLSCVLWVPIDVVKERMQVQVRPSSAGSPATTYYATTLDALRQISRTEGLAGLYRGYVATIASFGPFSALYFTFYEIFKARAFRHIASSSDTSSSSLASSSSSSSTPSSTPSSSSSTTTPPPTLLPLPYQIFTACTAGAIAAWITSPLDMVKLRLQVQRGASSEAGAGGGSGTGGLAFRYRGVRDGLRQIIRTEGFPALFRGSLARVLFHAPMTALSMSLFERCKDAAGRWVG</sequence>
<organism evidence="12 13">
    <name type="scientific">Gonapodya prolifera (strain JEL478)</name>
    <name type="common">Monoblepharis prolifera</name>
    <dbReference type="NCBI Taxonomy" id="1344416"/>
    <lineage>
        <taxon>Eukaryota</taxon>
        <taxon>Fungi</taxon>
        <taxon>Fungi incertae sedis</taxon>
        <taxon>Chytridiomycota</taxon>
        <taxon>Chytridiomycota incertae sedis</taxon>
        <taxon>Monoblepharidomycetes</taxon>
        <taxon>Monoblepharidales</taxon>
        <taxon>Gonapodyaceae</taxon>
        <taxon>Gonapodya</taxon>
    </lineage>
</organism>
<dbReference type="GO" id="GO:0031966">
    <property type="term" value="C:mitochondrial membrane"/>
    <property type="evidence" value="ECO:0007669"/>
    <property type="project" value="UniProtKB-SubCell"/>
</dbReference>
<dbReference type="Pfam" id="PF00153">
    <property type="entry name" value="Mito_carr"/>
    <property type="match status" value="3"/>
</dbReference>
<evidence type="ECO:0000256" key="3">
    <source>
        <dbReference type="ARBA" id="ARBA00022448"/>
    </source>
</evidence>
<dbReference type="OrthoDB" id="250329at2759"/>
<evidence type="ECO:0000313" key="12">
    <source>
        <dbReference type="EMBL" id="KXS18084.1"/>
    </source>
</evidence>
<dbReference type="Gene3D" id="1.50.40.10">
    <property type="entry name" value="Mitochondrial carrier domain"/>
    <property type="match status" value="2"/>
</dbReference>
<evidence type="ECO:0000256" key="6">
    <source>
        <dbReference type="ARBA" id="ARBA00023128"/>
    </source>
</evidence>
<feature type="region of interest" description="Disordered" evidence="10">
    <location>
        <begin position="235"/>
        <end position="265"/>
    </location>
</feature>
<protein>
    <submittedName>
        <fullName evidence="12">Mitochondrial carrier</fullName>
    </submittedName>
</protein>
<evidence type="ECO:0000256" key="10">
    <source>
        <dbReference type="SAM" id="MobiDB-lite"/>
    </source>
</evidence>
<keyword evidence="13" id="KW-1185">Reference proteome</keyword>
<dbReference type="PANTHER" id="PTHR45758">
    <property type="entry name" value="MITOFERRIN-1-RELATED"/>
    <property type="match status" value="1"/>
</dbReference>
<dbReference type="PROSITE" id="PS50920">
    <property type="entry name" value="SOLCAR"/>
    <property type="match status" value="3"/>
</dbReference>
<keyword evidence="3 9" id="KW-0813">Transport</keyword>
<evidence type="ECO:0000256" key="7">
    <source>
        <dbReference type="ARBA" id="ARBA00023136"/>
    </source>
</evidence>
<comment type="subcellular location">
    <subcellularLocation>
        <location evidence="1">Mitochondrion membrane</location>
        <topology evidence="1">Multi-pass membrane protein</topology>
    </subcellularLocation>
</comment>
<evidence type="ECO:0000256" key="9">
    <source>
        <dbReference type="RuleBase" id="RU000488"/>
    </source>
</evidence>
<dbReference type="GO" id="GO:0015093">
    <property type="term" value="F:ferrous iron transmembrane transporter activity"/>
    <property type="evidence" value="ECO:0007669"/>
    <property type="project" value="TreeGrafter"/>
</dbReference>
<feature type="compositionally biased region" description="Pro residues" evidence="10">
    <location>
        <begin position="63"/>
        <end position="77"/>
    </location>
</feature>
<evidence type="ECO:0000256" key="1">
    <source>
        <dbReference type="ARBA" id="ARBA00004225"/>
    </source>
</evidence>
<feature type="region of interest" description="Disordered" evidence="10">
    <location>
        <begin position="49"/>
        <end position="78"/>
    </location>
</feature>
<dbReference type="EMBL" id="KQ965743">
    <property type="protein sequence ID" value="KXS18084.1"/>
    <property type="molecule type" value="Genomic_DNA"/>
</dbReference>
<dbReference type="AlphaFoldDB" id="A0A139AN70"/>
<feature type="transmembrane region" description="Helical" evidence="11">
    <location>
        <begin position="134"/>
        <end position="154"/>
    </location>
</feature>
<proteinExistence type="inferred from homology"/>
<evidence type="ECO:0000256" key="5">
    <source>
        <dbReference type="ARBA" id="ARBA00022989"/>
    </source>
</evidence>
<evidence type="ECO:0000256" key="2">
    <source>
        <dbReference type="ARBA" id="ARBA00006375"/>
    </source>
</evidence>
<keyword evidence="6" id="KW-0496">Mitochondrion</keyword>
<keyword evidence="4 8" id="KW-0812">Transmembrane</keyword>
<evidence type="ECO:0000256" key="4">
    <source>
        <dbReference type="ARBA" id="ARBA00022692"/>
    </source>
</evidence>
<comment type="similarity">
    <text evidence="2 9">Belongs to the mitochondrial carrier (TC 2.A.29) family.</text>
</comment>
<feature type="repeat" description="Solcar" evidence="8">
    <location>
        <begin position="131"/>
        <end position="225"/>
    </location>
</feature>
<feature type="repeat" description="Solcar" evidence="8">
    <location>
        <begin position="269"/>
        <end position="371"/>
    </location>
</feature>
<keyword evidence="5 11" id="KW-1133">Transmembrane helix</keyword>
<dbReference type="PANTHER" id="PTHR45758:SF19">
    <property type="entry name" value="CARRIER PROTEIN, PUTATIVE-RELATED"/>
    <property type="match status" value="1"/>
</dbReference>
<evidence type="ECO:0000256" key="11">
    <source>
        <dbReference type="SAM" id="Phobius"/>
    </source>
</evidence>
<feature type="transmembrane region" description="Helical" evidence="11">
    <location>
        <begin position="196"/>
        <end position="218"/>
    </location>
</feature>
<feature type="repeat" description="Solcar" evidence="8">
    <location>
        <begin position="10"/>
        <end position="122"/>
    </location>
</feature>
<evidence type="ECO:0000256" key="8">
    <source>
        <dbReference type="PROSITE-ProRule" id="PRU00282"/>
    </source>
</evidence>
<dbReference type="InterPro" id="IPR018108">
    <property type="entry name" value="MCP_transmembrane"/>
</dbReference>
<name>A0A139AN70_GONPJ</name>
<feature type="transmembrane region" description="Helical" evidence="11">
    <location>
        <begin position="93"/>
        <end position="114"/>
    </location>
</feature>
<dbReference type="SUPFAM" id="SSF103506">
    <property type="entry name" value="Mitochondrial carrier"/>
    <property type="match status" value="1"/>
</dbReference>